<evidence type="ECO:0000256" key="5">
    <source>
        <dbReference type="SAM" id="Phobius"/>
    </source>
</evidence>
<reference evidence="6 7" key="1">
    <citation type="submission" date="2024-07" db="EMBL/GenBank/DDBJ databases">
        <title>Section-level genome sequencing and comparative genomics of Aspergillus sections Usti and Cavernicolus.</title>
        <authorList>
            <consortium name="Lawrence Berkeley National Laboratory"/>
            <person name="Nybo J.L."/>
            <person name="Vesth T.C."/>
            <person name="Theobald S."/>
            <person name="Frisvad J.C."/>
            <person name="Larsen T.O."/>
            <person name="Kjaerboelling I."/>
            <person name="Rothschild-Mancinelli K."/>
            <person name="Lyhne E.K."/>
            <person name="Kogle M.E."/>
            <person name="Barry K."/>
            <person name="Clum A."/>
            <person name="Na H."/>
            <person name="Ledsgaard L."/>
            <person name="Lin J."/>
            <person name="Lipzen A."/>
            <person name="Kuo A."/>
            <person name="Riley R."/>
            <person name="Mondo S."/>
            <person name="LaButti K."/>
            <person name="Haridas S."/>
            <person name="Pangalinan J."/>
            <person name="Salamov A.A."/>
            <person name="Simmons B.A."/>
            <person name="Magnuson J.K."/>
            <person name="Chen J."/>
            <person name="Drula E."/>
            <person name="Henrissat B."/>
            <person name="Wiebenga A."/>
            <person name="Lubbers R.J."/>
            <person name="Gomes A.C."/>
            <person name="Makela M.R."/>
            <person name="Stajich J."/>
            <person name="Grigoriev I.V."/>
            <person name="Mortensen U.H."/>
            <person name="De vries R.P."/>
            <person name="Baker S.E."/>
            <person name="Andersen M.R."/>
        </authorList>
    </citation>
    <scope>NUCLEOTIDE SEQUENCE [LARGE SCALE GENOMIC DNA]</scope>
    <source>
        <strain evidence="6 7">CBS 600.67</strain>
    </source>
</reference>
<proteinExistence type="predicted"/>
<dbReference type="EMBL" id="JBFXLS010000048">
    <property type="protein sequence ID" value="KAL2823866.1"/>
    <property type="molecule type" value="Genomic_DNA"/>
</dbReference>
<keyword evidence="7" id="KW-1185">Reference proteome</keyword>
<evidence type="ECO:0000313" key="7">
    <source>
        <dbReference type="Proteomes" id="UP001610335"/>
    </source>
</evidence>
<evidence type="ECO:0000256" key="2">
    <source>
        <dbReference type="ARBA" id="ARBA00022692"/>
    </source>
</evidence>
<evidence type="ECO:0000256" key="3">
    <source>
        <dbReference type="ARBA" id="ARBA00022989"/>
    </source>
</evidence>
<dbReference type="PANTHER" id="PTHR23502">
    <property type="entry name" value="MAJOR FACILITATOR SUPERFAMILY"/>
    <property type="match status" value="1"/>
</dbReference>
<organism evidence="6 7">
    <name type="scientific">Aspergillus cavernicola</name>
    <dbReference type="NCBI Taxonomy" id="176166"/>
    <lineage>
        <taxon>Eukaryota</taxon>
        <taxon>Fungi</taxon>
        <taxon>Dikarya</taxon>
        <taxon>Ascomycota</taxon>
        <taxon>Pezizomycotina</taxon>
        <taxon>Eurotiomycetes</taxon>
        <taxon>Eurotiomycetidae</taxon>
        <taxon>Eurotiales</taxon>
        <taxon>Aspergillaceae</taxon>
        <taxon>Aspergillus</taxon>
        <taxon>Aspergillus subgen. Nidulantes</taxon>
    </lineage>
</organism>
<feature type="transmembrane region" description="Helical" evidence="5">
    <location>
        <begin position="69"/>
        <end position="89"/>
    </location>
</feature>
<evidence type="ECO:0008006" key="8">
    <source>
        <dbReference type="Google" id="ProtNLM"/>
    </source>
</evidence>
<sequence>MISCIGVAINTTCGLITMYQCVFMYLPIAYPTYAASLFAGNDFARSALAGSAVLFSRPLFSNMGVGPGVSLLGGLAAGLVPRIGILYHFGARLRA</sequence>
<accession>A0ABR4I7Z3</accession>
<name>A0ABR4I7Z3_9EURO</name>
<comment type="caution">
    <text evidence="6">The sequence shown here is derived from an EMBL/GenBank/DDBJ whole genome shotgun (WGS) entry which is preliminary data.</text>
</comment>
<protein>
    <recommendedName>
        <fullName evidence="8">Major facilitator superfamily (MFS) profile domain-containing protein</fullName>
    </recommendedName>
</protein>
<keyword evidence="4 5" id="KW-0472">Membrane</keyword>
<dbReference type="PANTHER" id="PTHR23502:SF23">
    <property type="entry name" value="FLUCONAZOLE RESISTANCE PROTEIN 1"/>
    <property type="match status" value="1"/>
</dbReference>
<dbReference type="Proteomes" id="UP001610335">
    <property type="component" value="Unassembled WGS sequence"/>
</dbReference>
<keyword evidence="3 5" id="KW-1133">Transmembrane helix</keyword>
<evidence type="ECO:0000313" key="6">
    <source>
        <dbReference type="EMBL" id="KAL2823866.1"/>
    </source>
</evidence>
<gene>
    <name evidence="6" type="ORF">BDW59DRAFT_148124</name>
</gene>
<comment type="subcellular location">
    <subcellularLocation>
        <location evidence="1">Membrane</location>
        <topology evidence="1">Multi-pass membrane protein</topology>
    </subcellularLocation>
</comment>
<feature type="transmembrane region" description="Helical" evidence="5">
    <location>
        <begin position="7"/>
        <end position="28"/>
    </location>
</feature>
<evidence type="ECO:0000256" key="4">
    <source>
        <dbReference type="ARBA" id="ARBA00023136"/>
    </source>
</evidence>
<evidence type="ECO:0000256" key="1">
    <source>
        <dbReference type="ARBA" id="ARBA00004141"/>
    </source>
</evidence>
<keyword evidence="2 5" id="KW-0812">Transmembrane</keyword>